<dbReference type="PROSITE" id="PS50893">
    <property type="entry name" value="ABC_TRANSPORTER_2"/>
    <property type="match status" value="1"/>
</dbReference>
<name>A0ABM6JT74_SPOUR</name>
<dbReference type="CDD" id="cd03260">
    <property type="entry name" value="ABC_PstB_phosphate_transporter"/>
    <property type="match status" value="1"/>
</dbReference>
<dbReference type="Proteomes" id="UP000192486">
    <property type="component" value="Chromosome"/>
</dbReference>
<feature type="domain" description="ABC transporter" evidence="8">
    <location>
        <begin position="30"/>
        <end position="271"/>
    </location>
</feature>
<keyword evidence="5 9" id="KW-0067">ATP-binding</keyword>
<evidence type="ECO:0000256" key="5">
    <source>
        <dbReference type="ARBA" id="ARBA00022840"/>
    </source>
</evidence>
<evidence type="ECO:0000313" key="10">
    <source>
        <dbReference type="Proteomes" id="UP000192486"/>
    </source>
</evidence>
<dbReference type="PANTHER" id="PTHR43423:SF10">
    <property type="entry name" value="PHOSPHATE IMPORT ATP-BINDING PROTEIN PSTB 2"/>
    <property type="match status" value="1"/>
</dbReference>
<reference evidence="9 10" key="1">
    <citation type="submission" date="2016-04" db="EMBL/GenBank/DDBJ databases">
        <title>Comparative Genomics and Epigenetics of Sporosarcina ureae.</title>
        <authorList>
            <person name="Oliver A.S."/>
            <person name="Cooper K.K."/>
        </authorList>
    </citation>
    <scope>NUCLEOTIDE SEQUENCE [LARGE SCALE GENOMIC DNA]</scope>
    <source>
        <strain evidence="9 10">S204</strain>
    </source>
</reference>
<keyword evidence="7" id="KW-0472">Membrane</keyword>
<dbReference type="NCBIfam" id="TIGR00972">
    <property type="entry name" value="3a0107s01c2"/>
    <property type="match status" value="1"/>
</dbReference>
<dbReference type="EMBL" id="CP015108">
    <property type="protein sequence ID" value="ARF13220.1"/>
    <property type="molecule type" value="Genomic_DNA"/>
</dbReference>
<keyword evidence="6" id="KW-1278">Translocase</keyword>
<keyword evidence="4" id="KW-0547">Nucleotide-binding</keyword>
<dbReference type="SMART" id="SM00382">
    <property type="entry name" value="AAA"/>
    <property type="match status" value="1"/>
</dbReference>
<evidence type="ECO:0000313" key="9">
    <source>
        <dbReference type="EMBL" id="ARF13220.1"/>
    </source>
</evidence>
<dbReference type="InterPro" id="IPR017871">
    <property type="entry name" value="ABC_transporter-like_CS"/>
</dbReference>
<evidence type="ECO:0000259" key="8">
    <source>
        <dbReference type="PROSITE" id="PS50893"/>
    </source>
</evidence>
<evidence type="ECO:0000256" key="1">
    <source>
        <dbReference type="ARBA" id="ARBA00022448"/>
    </source>
</evidence>
<proteinExistence type="predicted"/>
<dbReference type="PANTHER" id="PTHR43423">
    <property type="entry name" value="ABC TRANSPORTER I FAMILY MEMBER 17"/>
    <property type="match status" value="1"/>
</dbReference>
<dbReference type="InterPro" id="IPR003439">
    <property type="entry name" value="ABC_transporter-like_ATP-bd"/>
</dbReference>
<keyword evidence="10" id="KW-1185">Reference proteome</keyword>
<dbReference type="GO" id="GO:0005524">
    <property type="term" value="F:ATP binding"/>
    <property type="evidence" value="ECO:0007669"/>
    <property type="project" value="UniProtKB-KW"/>
</dbReference>
<accession>A0ABM6JT74</accession>
<dbReference type="PROSITE" id="PS00211">
    <property type="entry name" value="ABC_TRANSPORTER_1"/>
    <property type="match status" value="1"/>
</dbReference>
<evidence type="ECO:0000256" key="6">
    <source>
        <dbReference type="ARBA" id="ARBA00022967"/>
    </source>
</evidence>
<dbReference type="Gene3D" id="3.40.50.300">
    <property type="entry name" value="P-loop containing nucleotide triphosphate hydrolases"/>
    <property type="match status" value="1"/>
</dbReference>
<dbReference type="InterPro" id="IPR003593">
    <property type="entry name" value="AAA+_ATPase"/>
</dbReference>
<keyword evidence="3" id="KW-0592">Phosphate transport</keyword>
<evidence type="ECO:0000256" key="3">
    <source>
        <dbReference type="ARBA" id="ARBA00022592"/>
    </source>
</evidence>
<gene>
    <name evidence="9" type="ORF">SporoS204_02910</name>
</gene>
<evidence type="ECO:0000256" key="4">
    <source>
        <dbReference type="ARBA" id="ARBA00022741"/>
    </source>
</evidence>
<dbReference type="InterPro" id="IPR027417">
    <property type="entry name" value="P-loop_NTPase"/>
</dbReference>
<evidence type="ECO:0000256" key="7">
    <source>
        <dbReference type="ARBA" id="ARBA00023136"/>
    </source>
</evidence>
<dbReference type="InterPro" id="IPR005670">
    <property type="entry name" value="PstB-like"/>
</dbReference>
<keyword evidence="2" id="KW-1003">Cell membrane</keyword>
<sequence length="276" mass="30834">MQSVALQPVTMKTDRTKLVDSPDFQRNSVLQTTNLSVYYGGHCAVDQVSLTFPKQSVTALIGPSGCGKSTFLRSINRMNDDIDQCRTEGEVFYQGVDLHSPYVNLHEIRKQIGMVFQRPVPFAKSIFKNVAAGPMRDGVKDKKELQRIVEDSLKKAALWEEVKDQLHTSALSLSGGQQQRLCIARALAMQPSVLLLDEPASALDPVSTAKIEELISQLKKDYTIVIVTHNMQQAARISDKVAYFYMGRVIEHGTTEQIFTNPRHDQTAHYINGRIG</sequence>
<evidence type="ECO:0000256" key="2">
    <source>
        <dbReference type="ARBA" id="ARBA00022475"/>
    </source>
</evidence>
<organism evidence="9 10">
    <name type="scientific">Sporosarcina ureae</name>
    <dbReference type="NCBI Taxonomy" id="1571"/>
    <lineage>
        <taxon>Bacteria</taxon>
        <taxon>Bacillati</taxon>
        <taxon>Bacillota</taxon>
        <taxon>Bacilli</taxon>
        <taxon>Bacillales</taxon>
        <taxon>Caryophanaceae</taxon>
        <taxon>Sporosarcina</taxon>
    </lineage>
</organism>
<keyword evidence="1" id="KW-0813">Transport</keyword>
<protein>
    <submittedName>
        <fullName evidence="9">Phosphate ABC transporter ATP-binding protein</fullName>
    </submittedName>
</protein>
<dbReference type="SUPFAM" id="SSF52540">
    <property type="entry name" value="P-loop containing nucleoside triphosphate hydrolases"/>
    <property type="match status" value="1"/>
</dbReference>
<dbReference type="Pfam" id="PF00005">
    <property type="entry name" value="ABC_tran"/>
    <property type="match status" value="1"/>
</dbReference>